<dbReference type="SUPFAM" id="SSF46565">
    <property type="entry name" value="Chaperone J-domain"/>
    <property type="match status" value="1"/>
</dbReference>
<feature type="region of interest" description="Disordered" evidence="1">
    <location>
        <begin position="1"/>
        <end position="33"/>
    </location>
</feature>
<evidence type="ECO:0000256" key="1">
    <source>
        <dbReference type="SAM" id="MobiDB-lite"/>
    </source>
</evidence>
<feature type="compositionally biased region" description="Basic and acidic residues" evidence="1">
    <location>
        <begin position="359"/>
        <end position="375"/>
    </location>
</feature>
<sequence length="736" mass="78808">MAKKHRPKTDATPAPAISSAPVPSSTAEATASALPKPRRSFLESLLPEGGMLPWWVVLLLSVYVLLKLGLFFEGACGTLGIHAPVSRGTVSKAFRTLSTCTHPDKLINHSPWDKVRGELLFKRASAAKERLLAALRADEGEDPTFVSCDTQLDAAIYQGFLLVGAWLMETGATSILSSVFTFLFELVTFNYDLSTTISCVLLSLTALRTLQSLLYYLFATGPITTLLSIVTYSLIGPLPSFYRFLLLPPMRFYCFVKNDLLPFARGKEQKKLCAPTPSSSKAGDSLSTPAPSTNTTAEAANNTDDGEGADGHASEDEDTAPLPPMFRAAGAKSAKEEPPLTNSSTPASATSSHSGASPLRDKAPVRGVRETKGAKQPDGLAAEAAPAAHASPFGPPVGTLSLRRVIERKPLPDMRVAAAAHVQFELLLSTTKYVIPLATLVATGQAFNGLWSSMITAQVLNKIPPMRPESQHVLLLVVGALHTLLCASKSQLNEAPAGVLQLQWTWSANDVLAVANIMMLGAIAASAAHSGNEPTFCASFAAGLTLRMVAAEALPSAVTAELVRLLRRFDLEVIGVDEVSVRAGRGVGSCGGGALRSMLGAYDTSPLTLSLSSLVVKVFLLMMPALAALQWGLRSAILVRRLRRESQRQGRPKPLRSGEMLVPVLRRRLLASLVMTAAMSLMIFYFCAYELSGINGSLGNFLVAALIGCLFESLLATYELQGRLRQFTFFILFMFL</sequence>
<feature type="compositionally biased region" description="Polar residues" evidence="1">
    <location>
        <begin position="276"/>
        <end position="286"/>
    </location>
</feature>
<evidence type="ECO:0008006" key="5">
    <source>
        <dbReference type="Google" id="ProtNLM"/>
    </source>
</evidence>
<keyword evidence="2" id="KW-0812">Transmembrane</keyword>
<feature type="region of interest" description="Disordered" evidence="1">
    <location>
        <begin position="272"/>
        <end position="396"/>
    </location>
</feature>
<keyword evidence="4" id="KW-1185">Reference proteome</keyword>
<name>A0AB34IQ32_PRYPA</name>
<dbReference type="InterPro" id="IPR036869">
    <property type="entry name" value="J_dom_sf"/>
</dbReference>
<feature type="compositionally biased region" description="Low complexity" evidence="1">
    <location>
        <begin position="11"/>
        <end position="27"/>
    </location>
</feature>
<feature type="transmembrane region" description="Helical" evidence="2">
    <location>
        <begin position="698"/>
        <end position="718"/>
    </location>
</feature>
<evidence type="ECO:0000256" key="2">
    <source>
        <dbReference type="SAM" id="Phobius"/>
    </source>
</evidence>
<feature type="transmembrane region" description="Helical" evidence="2">
    <location>
        <begin position="669"/>
        <end position="686"/>
    </location>
</feature>
<reference evidence="3 4" key="1">
    <citation type="journal article" date="2024" name="Science">
        <title>Giant polyketide synthase enzymes in the biosynthesis of giant marine polyether toxins.</title>
        <authorList>
            <person name="Fallon T.R."/>
            <person name="Shende V.V."/>
            <person name="Wierzbicki I.H."/>
            <person name="Pendleton A.L."/>
            <person name="Watervoot N.F."/>
            <person name="Auber R.P."/>
            <person name="Gonzalez D.J."/>
            <person name="Wisecaver J.H."/>
            <person name="Moore B.S."/>
        </authorList>
    </citation>
    <scope>NUCLEOTIDE SEQUENCE [LARGE SCALE GENOMIC DNA]</scope>
    <source>
        <strain evidence="3 4">12B1</strain>
    </source>
</reference>
<keyword evidence="2" id="KW-0472">Membrane</keyword>
<feature type="compositionally biased region" description="Low complexity" evidence="1">
    <location>
        <begin position="339"/>
        <end position="358"/>
    </location>
</feature>
<dbReference type="AlphaFoldDB" id="A0AB34IQ32"/>
<feature type="compositionally biased region" description="Low complexity" evidence="1">
    <location>
        <begin position="381"/>
        <end position="392"/>
    </location>
</feature>
<feature type="transmembrane region" description="Helical" evidence="2">
    <location>
        <begin position="214"/>
        <end position="235"/>
    </location>
</feature>
<dbReference type="Proteomes" id="UP001515480">
    <property type="component" value="Unassembled WGS sequence"/>
</dbReference>
<accession>A0AB34IQ32</accession>
<evidence type="ECO:0000313" key="3">
    <source>
        <dbReference type="EMBL" id="KAL1503673.1"/>
    </source>
</evidence>
<protein>
    <recommendedName>
        <fullName evidence="5">J domain-containing protein</fullName>
    </recommendedName>
</protein>
<feature type="transmembrane region" description="Helical" evidence="2">
    <location>
        <begin position="52"/>
        <end position="72"/>
    </location>
</feature>
<feature type="compositionally biased region" description="Low complexity" evidence="1">
    <location>
        <begin position="287"/>
        <end position="303"/>
    </location>
</feature>
<feature type="transmembrane region" description="Helical" evidence="2">
    <location>
        <begin position="160"/>
        <end position="183"/>
    </location>
</feature>
<feature type="transmembrane region" description="Helical" evidence="2">
    <location>
        <begin position="189"/>
        <end position="207"/>
    </location>
</feature>
<comment type="caution">
    <text evidence="3">The sequence shown here is derived from an EMBL/GenBank/DDBJ whole genome shotgun (WGS) entry which is preliminary data.</text>
</comment>
<feature type="transmembrane region" description="Helical" evidence="2">
    <location>
        <begin position="614"/>
        <end position="633"/>
    </location>
</feature>
<gene>
    <name evidence="3" type="ORF">AB1Y20_012146</name>
</gene>
<evidence type="ECO:0000313" key="4">
    <source>
        <dbReference type="Proteomes" id="UP001515480"/>
    </source>
</evidence>
<dbReference type="EMBL" id="JBGBPQ010000021">
    <property type="protein sequence ID" value="KAL1503673.1"/>
    <property type="molecule type" value="Genomic_DNA"/>
</dbReference>
<organism evidence="3 4">
    <name type="scientific">Prymnesium parvum</name>
    <name type="common">Toxic golden alga</name>
    <dbReference type="NCBI Taxonomy" id="97485"/>
    <lineage>
        <taxon>Eukaryota</taxon>
        <taxon>Haptista</taxon>
        <taxon>Haptophyta</taxon>
        <taxon>Prymnesiophyceae</taxon>
        <taxon>Prymnesiales</taxon>
        <taxon>Prymnesiaceae</taxon>
        <taxon>Prymnesium</taxon>
    </lineage>
</organism>
<proteinExistence type="predicted"/>
<keyword evidence="2" id="KW-1133">Transmembrane helix</keyword>